<evidence type="ECO:0000313" key="9">
    <source>
        <dbReference type="EMBL" id="OPE58251.1"/>
    </source>
</evidence>
<keyword evidence="1 5" id="KW-0056">Arginine metabolism</keyword>
<dbReference type="GO" id="GO:0008270">
    <property type="term" value="F:zinc ion binding"/>
    <property type="evidence" value="ECO:0007669"/>
    <property type="project" value="UniProtKB-UniRule"/>
</dbReference>
<feature type="domain" description="Succinylglutamate desuccinylase/Aspartoacylase catalytic" evidence="8">
    <location>
        <begin position="47"/>
        <end position="232"/>
    </location>
</feature>
<evidence type="ECO:0000256" key="2">
    <source>
        <dbReference type="ARBA" id="ARBA00022723"/>
    </source>
</evidence>
<dbReference type="GO" id="GO:0019545">
    <property type="term" value="P:L-arginine catabolic process to succinate"/>
    <property type="evidence" value="ECO:0007669"/>
    <property type="project" value="UniProtKB-UniRule"/>
</dbReference>
<dbReference type="NCBIfam" id="NF003706">
    <property type="entry name" value="PRK05324.1"/>
    <property type="match status" value="1"/>
</dbReference>
<evidence type="ECO:0000256" key="3">
    <source>
        <dbReference type="ARBA" id="ARBA00022801"/>
    </source>
</evidence>
<dbReference type="InterPro" id="IPR050178">
    <property type="entry name" value="AspA/AstE_fam"/>
</dbReference>
<keyword evidence="3 5" id="KW-0378">Hydrolase</keyword>
<dbReference type="GO" id="GO:0019544">
    <property type="term" value="P:L-arginine catabolic process to L-glutamate"/>
    <property type="evidence" value="ECO:0007669"/>
    <property type="project" value="UniProtKB-UniRule"/>
</dbReference>
<dbReference type="Proteomes" id="UP000189855">
    <property type="component" value="Unassembled WGS sequence"/>
</dbReference>
<evidence type="ECO:0000256" key="4">
    <source>
        <dbReference type="ARBA" id="ARBA00022833"/>
    </source>
</evidence>
<reference evidence="9 10" key="1">
    <citation type="journal article" date="2017" name="Mol. Ecol.">
        <title>Adaptation of the pathogen, Pseudomonas syringae, during experimental evolution on a native vs. alternative host plant.</title>
        <authorList>
            <person name="Meaden S."/>
            <person name="Koskella B."/>
        </authorList>
    </citation>
    <scope>NUCLEOTIDE SEQUENCE [LARGE SCALE GENOMIC DNA]</scope>
    <source>
        <strain evidence="9 10">PT23</strain>
    </source>
</reference>
<comment type="similarity">
    <text evidence="5">Belongs to the AspA/AstE family. Succinylglutamate desuccinylase subfamily.</text>
</comment>
<dbReference type="InterPro" id="IPR016681">
    <property type="entry name" value="SuccinylGlu_desuccinylase"/>
</dbReference>
<evidence type="ECO:0000313" key="10">
    <source>
        <dbReference type="Proteomes" id="UP000189855"/>
    </source>
</evidence>
<feature type="binding site" evidence="5">
    <location>
        <position position="146"/>
    </location>
    <ligand>
        <name>Zn(2+)</name>
        <dbReference type="ChEBI" id="CHEBI:29105"/>
    </ligand>
</feature>
<dbReference type="GO" id="GO:0016788">
    <property type="term" value="F:hydrolase activity, acting on ester bonds"/>
    <property type="evidence" value="ECO:0007669"/>
    <property type="project" value="UniProtKB-UniRule"/>
</dbReference>
<comment type="catalytic activity">
    <reaction evidence="5">
        <text>N-succinyl-L-glutamate + H2O = L-glutamate + succinate</text>
        <dbReference type="Rhea" id="RHEA:15169"/>
        <dbReference type="ChEBI" id="CHEBI:15377"/>
        <dbReference type="ChEBI" id="CHEBI:29985"/>
        <dbReference type="ChEBI" id="CHEBI:30031"/>
        <dbReference type="ChEBI" id="CHEBI:58763"/>
        <dbReference type="EC" id="3.5.1.96"/>
    </reaction>
</comment>
<feature type="binding site" evidence="5">
    <location>
        <position position="58"/>
    </location>
    <ligand>
        <name>Zn(2+)</name>
        <dbReference type="ChEBI" id="CHEBI:29105"/>
    </ligand>
</feature>
<accession>A0AB36KNI3</accession>
<name>A0AB36KNI3_PSEUB</name>
<sequence length="322" mass="35445">MLNGFLPLTLVGGEPPARRMVLPYGVSVEWLAHGVLLIEPARPARLSLMISAGIHGNETAPVEMVDRLLTEIASGGILPRCRLLIVLGHPEALSKGVRYLDHDMNRLFNGRHSTVDAVEAPRAAQLETIAKEFFKNSSERLHYDLHTAIRDSHVEQFALYPWMPGRALPLNEAERLGSAGIEAIVTHSQKGSTFSAYTYEALGAESFTLELGKARPFGQNARVDVRALQRMLALLIEGHEPESGVIPQRFDVSRTIRKETAGFILTLDRECPNFEVLPKGMSIASDGDVDWVIQEEDAVILFPNPDVAVGLRAGLVLVPHRK</sequence>
<dbReference type="InterPro" id="IPR055438">
    <property type="entry name" value="AstE_AspA_cat"/>
</dbReference>
<evidence type="ECO:0000259" key="7">
    <source>
        <dbReference type="Pfam" id="PF04952"/>
    </source>
</evidence>
<gene>
    <name evidence="5" type="primary">astE</name>
    <name evidence="9" type="ORF">BTW15_20180</name>
</gene>
<proteinExistence type="inferred from homology"/>
<dbReference type="PANTHER" id="PTHR15162">
    <property type="entry name" value="ASPARTOACYLASE"/>
    <property type="match status" value="1"/>
</dbReference>
<dbReference type="CDD" id="cd03855">
    <property type="entry name" value="M14_ASTE"/>
    <property type="match status" value="1"/>
</dbReference>
<keyword evidence="2 5" id="KW-0479">Metal-binding</keyword>
<comment type="caution">
    <text evidence="9">The sequence shown here is derived from an EMBL/GenBank/DDBJ whole genome shotgun (WGS) entry which is preliminary data.</text>
</comment>
<evidence type="ECO:0000259" key="8">
    <source>
        <dbReference type="Pfam" id="PF24827"/>
    </source>
</evidence>
<dbReference type="Gene3D" id="3.40.630.10">
    <property type="entry name" value="Zn peptidases"/>
    <property type="match status" value="1"/>
</dbReference>
<dbReference type="PANTHER" id="PTHR15162:SF7">
    <property type="entry name" value="SUCCINYLGLUTAMATE DESUCCINYLASE"/>
    <property type="match status" value="1"/>
</dbReference>
<comment type="pathway">
    <text evidence="5">Amino-acid degradation; L-arginine degradation via AST pathway; L-glutamate and succinate from L-arginine: step 5/5.</text>
</comment>
<dbReference type="GO" id="GO:0009017">
    <property type="term" value="F:succinylglutamate desuccinylase activity"/>
    <property type="evidence" value="ECO:0007669"/>
    <property type="project" value="UniProtKB-UniRule"/>
</dbReference>
<dbReference type="Pfam" id="PF24827">
    <property type="entry name" value="AstE_AspA_cat"/>
    <property type="match status" value="1"/>
</dbReference>
<protein>
    <recommendedName>
        <fullName evidence="5 6">Succinylglutamate desuccinylase</fullName>
        <ecNumber evidence="5 6">3.5.1.96</ecNumber>
    </recommendedName>
</protein>
<dbReference type="EMBL" id="MSDS01000025">
    <property type="protein sequence ID" value="OPE58251.1"/>
    <property type="molecule type" value="Genomic_DNA"/>
</dbReference>
<comment type="function">
    <text evidence="5">Transforms N(2)-succinylglutamate into succinate and glutamate.</text>
</comment>
<dbReference type="HAMAP" id="MF_00767">
    <property type="entry name" value="Arg_catab_AstE"/>
    <property type="match status" value="1"/>
</dbReference>
<dbReference type="EC" id="3.5.1.96" evidence="5 6"/>
<dbReference type="NCBIfam" id="TIGR03242">
    <property type="entry name" value="arg_catab_astE"/>
    <property type="match status" value="1"/>
</dbReference>
<dbReference type="SUPFAM" id="SSF53187">
    <property type="entry name" value="Zn-dependent exopeptidases"/>
    <property type="match status" value="1"/>
</dbReference>
<dbReference type="InterPro" id="IPR007036">
    <property type="entry name" value="Aste_AspA_hybrid_dom"/>
</dbReference>
<dbReference type="RefSeq" id="WP_054090298.1">
    <property type="nucleotide sequence ID" value="NZ_JAIFYV010000102.1"/>
</dbReference>
<organism evidence="9 10">
    <name type="scientific">Pseudomonas syringae pv. tomato</name>
    <dbReference type="NCBI Taxonomy" id="323"/>
    <lineage>
        <taxon>Bacteria</taxon>
        <taxon>Pseudomonadati</taxon>
        <taxon>Pseudomonadota</taxon>
        <taxon>Gammaproteobacteria</taxon>
        <taxon>Pseudomonadales</taxon>
        <taxon>Pseudomonadaceae</taxon>
        <taxon>Pseudomonas</taxon>
    </lineage>
</organism>
<dbReference type="AlphaFoldDB" id="A0AB36KNI3"/>
<comment type="cofactor">
    <cofactor evidence="5">
        <name>Zn(2+)</name>
        <dbReference type="ChEBI" id="CHEBI:29105"/>
    </cofactor>
    <text evidence="5">Binds 1 zinc ion per subunit.</text>
</comment>
<evidence type="ECO:0000256" key="1">
    <source>
        <dbReference type="ARBA" id="ARBA00022503"/>
    </source>
</evidence>
<evidence type="ECO:0000256" key="5">
    <source>
        <dbReference type="HAMAP-Rule" id="MF_00767"/>
    </source>
</evidence>
<feature type="binding site" evidence="5">
    <location>
        <position position="55"/>
    </location>
    <ligand>
        <name>Zn(2+)</name>
        <dbReference type="ChEBI" id="CHEBI:29105"/>
    </ligand>
</feature>
<feature type="domain" description="AstE/AspA barrel-sandwich hybrid" evidence="7">
    <location>
        <begin position="248"/>
        <end position="319"/>
    </location>
</feature>
<feature type="active site" evidence="5">
    <location>
        <position position="210"/>
    </location>
</feature>
<evidence type="ECO:0000256" key="6">
    <source>
        <dbReference type="NCBIfam" id="TIGR03242"/>
    </source>
</evidence>
<dbReference type="Pfam" id="PF04952">
    <property type="entry name" value="AstE_AspA_hybrid"/>
    <property type="match status" value="1"/>
</dbReference>
<keyword evidence="4 5" id="KW-0862">Zinc</keyword>